<accession>A0A5B9FVF1</accession>
<dbReference type="PANTHER" id="PTHR30250">
    <property type="entry name" value="PST FAMILY PREDICTED COLANIC ACID TRANSPORTER"/>
    <property type="match status" value="1"/>
</dbReference>
<feature type="transmembrane region" description="Helical" evidence="6">
    <location>
        <begin position="48"/>
        <end position="66"/>
    </location>
</feature>
<feature type="transmembrane region" description="Helical" evidence="6">
    <location>
        <begin position="366"/>
        <end position="385"/>
    </location>
</feature>
<dbReference type="AlphaFoldDB" id="A0A5B9FVF1"/>
<dbReference type="Pfam" id="PF01943">
    <property type="entry name" value="Polysacc_synt"/>
    <property type="match status" value="1"/>
</dbReference>
<feature type="transmembrane region" description="Helical" evidence="6">
    <location>
        <begin position="87"/>
        <end position="110"/>
    </location>
</feature>
<feature type="transmembrane region" description="Helical" evidence="6">
    <location>
        <begin position="295"/>
        <end position="314"/>
    </location>
</feature>
<feature type="transmembrane region" description="Helical" evidence="6">
    <location>
        <begin position="12"/>
        <end position="36"/>
    </location>
</feature>
<comment type="subcellular location">
    <subcellularLocation>
        <location evidence="1">Cell membrane</location>
        <topology evidence="1">Multi-pass membrane protein</topology>
    </subcellularLocation>
</comment>
<feature type="transmembrane region" description="Helical" evidence="6">
    <location>
        <begin position="334"/>
        <end position="354"/>
    </location>
</feature>
<gene>
    <name evidence="7" type="ORF">FUA48_03985</name>
</gene>
<name>A0A5B9FVF1_9FLAO</name>
<dbReference type="Proteomes" id="UP000321222">
    <property type="component" value="Chromosome"/>
</dbReference>
<organism evidence="7 8">
    <name type="scientific">Flavobacterium alkalisoli</name>
    <dbReference type="NCBI Taxonomy" id="2602769"/>
    <lineage>
        <taxon>Bacteria</taxon>
        <taxon>Pseudomonadati</taxon>
        <taxon>Bacteroidota</taxon>
        <taxon>Flavobacteriia</taxon>
        <taxon>Flavobacteriales</taxon>
        <taxon>Flavobacteriaceae</taxon>
        <taxon>Flavobacterium</taxon>
    </lineage>
</organism>
<feature type="transmembrane region" description="Helical" evidence="6">
    <location>
        <begin position="175"/>
        <end position="197"/>
    </location>
</feature>
<evidence type="ECO:0000256" key="3">
    <source>
        <dbReference type="ARBA" id="ARBA00022692"/>
    </source>
</evidence>
<dbReference type="InterPro" id="IPR002797">
    <property type="entry name" value="Polysacc_synth"/>
</dbReference>
<proteinExistence type="predicted"/>
<keyword evidence="5 6" id="KW-0472">Membrane</keyword>
<evidence type="ECO:0000256" key="1">
    <source>
        <dbReference type="ARBA" id="ARBA00004651"/>
    </source>
</evidence>
<sequence>MGVLKVLKGKSITNLMVYGIGQGFNLVTPLLVAPYLISVCGEDGFGKISTGLAISFLLIVIIDYGSDITGVKEVAVNRENKQKLEKIVGTTYIAKALLVAVVLAFMSTLYVTVPYFSKEKELYLLALPILVGQFINPTWVFQGVENFKWITILNILSKVIYVVGVFCFIKTSNDYIYANLWWGLGMIIANTIAFLYLKNHYEISFKATSFNEVKEYLKENFSIFTSQAVLSLQMYSPVILVKLFMGDAAAGMYAIVERIVVMFRTYILLFFNYVFPRVCYLLDTNAKKAIRFWKVFNGANFVFIVIAMLLLFVLSKPVVIYFKAESVEEISGLLRLGTVIPITFALSVPLKQLVLGWNYNRQYTRITMVMVIVNLIAIVTVMPFYKLQGVLVTFIATELITGLLFLSVIKNRLKQAN</sequence>
<keyword evidence="3 6" id="KW-0812">Transmembrane</keyword>
<dbReference type="KEGG" id="fak:FUA48_03985"/>
<dbReference type="PANTHER" id="PTHR30250:SF11">
    <property type="entry name" value="O-ANTIGEN TRANSPORTER-RELATED"/>
    <property type="match status" value="1"/>
</dbReference>
<evidence type="ECO:0000256" key="4">
    <source>
        <dbReference type="ARBA" id="ARBA00022989"/>
    </source>
</evidence>
<protein>
    <submittedName>
        <fullName evidence="7">Oligosaccharide flippase family protein</fullName>
    </submittedName>
</protein>
<evidence type="ECO:0000256" key="6">
    <source>
        <dbReference type="SAM" id="Phobius"/>
    </source>
</evidence>
<reference evidence="7 8" key="1">
    <citation type="submission" date="2019-08" db="EMBL/GenBank/DDBJ databases">
        <title>Flavobacterium alkalisoli sp. nov., isolated from rhizosphere soil of Suaeda salsa.</title>
        <authorList>
            <person name="Sun J.-Q."/>
            <person name="Xu L."/>
        </authorList>
    </citation>
    <scope>NUCLEOTIDE SEQUENCE [LARGE SCALE GENOMIC DNA]</scope>
    <source>
        <strain evidence="7 8">XS-5</strain>
    </source>
</reference>
<feature type="transmembrane region" description="Helical" evidence="6">
    <location>
        <begin position="149"/>
        <end position="169"/>
    </location>
</feature>
<keyword evidence="8" id="KW-1185">Reference proteome</keyword>
<feature type="transmembrane region" description="Helical" evidence="6">
    <location>
        <begin position="391"/>
        <end position="409"/>
    </location>
</feature>
<keyword evidence="2" id="KW-1003">Cell membrane</keyword>
<feature type="transmembrane region" description="Helical" evidence="6">
    <location>
        <begin position="261"/>
        <end position="283"/>
    </location>
</feature>
<dbReference type="EMBL" id="CP042831">
    <property type="protein sequence ID" value="QEE48762.1"/>
    <property type="molecule type" value="Genomic_DNA"/>
</dbReference>
<dbReference type="GO" id="GO:0005886">
    <property type="term" value="C:plasma membrane"/>
    <property type="evidence" value="ECO:0007669"/>
    <property type="project" value="UniProtKB-SubCell"/>
</dbReference>
<evidence type="ECO:0000313" key="7">
    <source>
        <dbReference type="EMBL" id="QEE48762.1"/>
    </source>
</evidence>
<evidence type="ECO:0000313" key="8">
    <source>
        <dbReference type="Proteomes" id="UP000321222"/>
    </source>
</evidence>
<keyword evidence="4 6" id="KW-1133">Transmembrane helix</keyword>
<dbReference type="RefSeq" id="WP_147582346.1">
    <property type="nucleotide sequence ID" value="NZ_CP042831.1"/>
</dbReference>
<dbReference type="InterPro" id="IPR050833">
    <property type="entry name" value="Poly_Biosynth_Transport"/>
</dbReference>
<evidence type="ECO:0000256" key="2">
    <source>
        <dbReference type="ARBA" id="ARBA00022475"/>
    </source>
</evidence>
<feature type="transmembrane region" description="Helical" evidence="6">
    <location>
        <begin position="122"/>
        <end position="142"/>
    </location>
</feature>
<dbReference type="OrthoDB" id="9815702at2"/>
<evidence type="ECO:0000256" key="5">
    <source>
        <dbReference type="ARBA" id="ARBA00023136"/>
    </source>
</evidence>